<feature type="compositionally biased region" description="Polar residues" evidence="1">
    <location>
        <begin position="80"/>
        <end position="94"/>
    </location>
</feature>
<proteinExistence type="predicted"/>
<dbReference type="GO" id="GO:0008168">
    <property type="term" value="F:methyltransferase activity"/>
    <property type="evidence" value="ECO:0007669"/>
    <property type="project" value="UniProtKB-KW"/>
</dbReference>
<reference evidence="3" key="1">
    <citation type="journal article" date="2019" name="Plant Biotechnol. J.">
        <title>Genome sequencing of the Australian wild diploid species Gossypium australe highlights disease resistance and delayed gland morphogenesis.</title>
        <authorList>
            <person name="Cai Y."/>
            <person name="Cai X."/>
            <person name="Wang Q."/>
            <person name="Wang P."/>
            <person name="Zhang Y."/>
            <person name="Cai C."/>
            <person name="Xu Y."/>
            <person name="Wang K."/>
            <person name="Zhou Z."/>
            <person name="Wang C."/>
            <person name="Geng S."/>
            <person name="Li B."/>
            <person name="Dong Q."/>
            <person name="Hou Y."/>
            <person name="Wang H."/>
            <person name="Ai P."/>
            <person name="Liu Z."/>
            <person name="Yi F."/>
            <person name="Sun M."/>
            <person name="An G."/>
            <person name="Cheng J."/>
            <person name="Zhang Y."/>
            <person name="Shi Q."/>
            <person name="Xie Y."/>
            <person name="Shi X."/>
            <person name="Chang Y."/>
            <person name="Huang F."/>
            <person name="Chen Y."/>
            <person name="Hong S."/>
            <person name="Mi L."/>
            <person name="Sun Q."/>
            <person name="Zhang L."/>
            <person name="Zhou B."/>
            <person name="Peng R."/>
            <person name="Zhang X."/>
            <person name="Liu F."/>
        </authorList>
    </citation>
    <scope>NUCLEOTIDE SEQUENCE [LARGE SCALE GENOMIC DNA]</scope>
    <source>
        <strain evidence="3">cv. PA1801</strain>
    </source>
</reference>
<dbReference type="AlphaFoldDB" id="A0A5B6VM94"/>
<organism evidence="2 3">
    <name type="scientific">Gossypium australe</name>
    <dbReference type="NCBI Taxonomy" id="47621"/>
    <lineage>
        <taxon>Eukaryota</taxon>
        <taxon>Viridiplantae</taxon>
        <taxon>Streptophyta</taxon>
        <taxon>Embryophyta</taxon>
        <taxon>Tracheophyta</taxon>
        <taxon>Spermatophyta</taxon>
        <taxon>Magnoliopsida</taxon>
        <taxon>eudicotyledons</taxon>
        <taxon>Gunneridae</taxon>
        <taxon>Pentapetalae</taxon>
        <taxon>rosids</taxon>
        <taxon>malvids</taxon>
        <taxon>Malvales</taxon>
        <taxon>Malvaceae</taxon>
        <taxon>Malvoideae</taxon>
        <taxon>Gossypium</taxon>
    </lineage>
</organism>
<name>A0A5B6VM94_9ROSI</name>
<dbReference type="EMBL" id="SMMG02000006">
    <property type="protein sequence ID" value="KAA3470223.1"/>
    <property type="molecule type" value="Genomic_DNA"/>
</dbReference>
<evidence type="ECO:0000256" key="1">
    <source>
        <dbReference type="SAM" id="MobiDB-lite"/>
    </source>
</evidence>
<gene>
    <name evidence="2" type="ORF">EPI10_015951</name>
</gene>
<evidence type="ECO:0000313" key="2">
    <source>
        <dbReference type="EMBL" id="KAA3470223.1"/>
    </source>
</evidence>
<evidence type="ECO:0000313" key="3">
    <source>
        <dbReference type="Proteomes" id="UP000325315"/>
    </source>
</evidence>
<comment type="caution">
    <text evidence="2">The sequence shown here is derived from an EMBL/GenBank/DDBJ whole genome shotgun (WGS) entry which is preliminary data.</text>
</comment>
<dbReference type="Proteomes" id="UP000325315">
    <property type="component" value="Unassembled WGS sequence"/>
</dbReference>
<dbReference type="GO" id="GO:0032259">
    <property type="term" value="P:methylation"/>
    <property type="evidence" value="ECO:0007669"/>
    <property type="project" value="UniProtKB-KW"/>
</dbReference>
<sequence>MTEYEREFVYLNDLNDEIRMMIRGNEILEFFILFDRAQKMEEVYNNKMQRDRRVQEFNKRGSSMSFSLPPTKKSKEDLSRATSTSEHLNKNKSI</sequence>
<feature type="region of interest" description="Disordered" evidence="1">
    <location>
        <begin position="56"/>
        <end position="94"/>
    </location>
</feature>
<keyword evidence="3" id="KW-1185">Reference proteome</keyword>
<accession>A0A5B6VM94</accession>
<keyword evidence="2" id="KW-0489">Methyltransferase</keyword>
<protein>
    <submittedName>
        <fullName evidence="2">Hexaprenyldihydroxybenzoate methyltransferase, mitochondrial-like protein</fullName>
    </submittedName>
</protein>
<keyword evidence="2" id="KW-0808">Transferase</keyword>